<gene>
    <name evidence="2" type="ordered locus">Isop_0372</name>
</gene>
<dbReference type="HOGENOM" id="CLU_115403_6_3_0"/>
<dbReference type="PANTHER" id="PTHR33495:SF2">
    <property type="entry name" value="ANTI-SIGMA FACTOR ANTAGONIST TM_1081-RELATED"/>
    <property type="match status" value="1"/>
</dbReference>
<dbReference type="PANTHER" id="PTHR33495">
    <property type="entry name" value="ANTI-SIGMA FACTOR ANTAGONIST TM_1081-RELATED-RELATED"/>
    <property type="match status" value="1"/>
</dbReference>
<evidence type="ECO:0000313" key="2">
    <source>
        <dbReference type="EMBL" id="ADV60967.1"/>
    </source>
</evidence>
<dbReference type="InterPro" id="IPR036513">
    <property type="entry name" value="STAS_dom_sf"/>
</dbReference>
<dbReference type="eggNOG" id="COG1366">
    <property type="taxonomic scope" value="Bacteria"/>
</dbReference>
<feature type="domain" description="STAS" evidence="1">
    <location>
        <begin position="41"/>
        <end position="120"/>
    </location>
</feature>
<dbReference type="Gene3D" id="3.30.750.24">
    <property type="entry name" value="STAS domain"/>
    <property type="match status" value="1"/>
</dbReference>
<evidence type="ECO:0000259" key="1">
    <source>
        <dbReference type="PROSITE" id="PS50801"/>
    </source>
</evidence>
<name>E8QXY8_ISOPI</name>
<dbReference type="AlphaFoldDB" id="E8QXY8"/>
<sequence length="120" mass="13547">MSASPGGGNRRIRYEIVDGVTVVSFVDSRITDEEDINEVGEQLYALVDQHHNILLNFSNVQFLASAALGKLLNLKKRVAAARGKLKLCCISPDLYEVFRITRLDQVFEIYDEEQDALNQF</sequence>
<dbReference type="EMBL" id="CP002353">
    <property type="protein sequence ID" value="ADV60967.1"/>
    <property type="molecule type" value="Genomic_DNA"/>
</dbReference>
<proteinExistence type="predicted"/>
<organism evidence="2 3">
    <name type="scientific">Isosphaera pallida (strain ATCC 43644 / DSM 9630 / IS1B)</name>
    <dbReference type="NCBI Taxonomy" id="575540"/>
    <lineage>
        <taxon>Bacteria</taxon>
        <taxon>Pseudomonadati</taxon>
        <taxon>Planctomycetota</taxon>
        <taxon>Planctomycetia</taxon>
        <taxon>Isosphaerales</taxon>
        <taxon>Isosphaeraceae</taxon>
        <taxon>Isosphaera</taxon>
    </lineage>
</organism>
<dbReference type="CDD" id="cd07043">
    <property type="entry name" value="STAS_anti-anti-sigma_factors"/>
    <property type="match status" value="1"/>
</dbReference>
<dbReference type="InterPro" id="IPR002645">
    <property type="entry name" value="STAS_dom"/>
</dbReference>
<dbReference type="InParanoid" id="E8QXY8"/>
<dbReference type="Pfam" id="PF01740">
    <property type="entry name" value="STAS"/>
    <property type="match status" value="1"/>
</dbReference>
<dbReference type="RefSeq" id="WP_013563256.1">
    <property type="nucleotide sequence ID" value="NC_014962.1"/>
</dbReference>
<dbReference type="Proteomes" id="UP000008631">
    <property type="component" value="Chromosome"/>
</dbReference>
<reference evidence="2 3" key="2">
    <citation type="journal article" date="2011" name="Stand. Genomic Sci.">
        <title>Complete genome sequence of Isosphaera pallida type strain (IS1B).</title>
        <authorList>
            <consortium name="US DOE Joint Genome Institute (JGI-PGF)"/>
            <person name="Goker M."/>
            <person name="Cleland D."/>
            <person name="Saunders E."/>
            <person name="Lapidus A."/>
            <person name="Nolan M."/>
            <person name="Lucas S."/>
            <person name="Hammon N."/>
            <person name="Deshpande S."/>
            <person name="Cheng J.F."/>
            <person name="Tapia R."/>
            <person name="Han C."/>
            <person name="Goodwin L."/>
            <person name="Pitluck S."/>
            <person name="Liolios K."/>
            <person name="Pagani I."/>
            <person name="Ivanova N."/>
            <person name="Mavromatis K."/>
            <person name="Pati A."/>
            <person name="Chen A."/>
            <person name="Palaniappan K."/>
            <person name="Land M."/>
            <person name="Hauser L."/>
            <person name="Chang Y.J."/>
            <person name="Jeffries C.D."/>
            <person name="Detter J.C."/>
            <person name="Beck B."/>
            <person name="Woyke T."/>
            <person name="Bristow J."/>
            <person name="Eisen J.A."/>
            <person name="Markowitz V."/>
            <person name="Hugenholtz P."/>
            <person name="Kyrpides N.C."/>
            <person name="Klenk H.P."/>
        </authorList>
    </citation>
    <scope>NUCLEOTIDE SEQUENCE [LARGE SCALE GENOMIC DNA]</scope>
    <source>
        <strain evidence="3">ATCC 43644 / DSM 9630 / IS1B</strain>
    </source>
</reference>
<accession>E8QXY8</accession>
<dbReference type="SUPFAM" id="SSF52091">
    <property type="entry name" value="SpoIIaa-like"/>
    <property type="match status" value="1"/>
</dbReference>
<dbReference type="OrthoDB" id="287590at2"/>
<dbReference type="PROSITE" id="PS50801">
    <property type="entry name" value="STAS"/>
    <property type="match status" value="1"/>
</dbReference>
<protein>
    <submittedName>
        <fullName evidence="2">Anti-anti-sigma factor</fullName>
    </submittedName>
</protein>
<evidence type="ECO:0000313" key="3">
    <source>
        <dbReference type="Proteomes" id="UP000008631"/>
    </source>
</evidence>
<reference key="1">
    <citation type="submission" date="2010-11" db="EMBL/GenBank/DDBJ databases">
        <title>The complete sequence of chromosome of Isophaera pallida ATCC 43644.</title>
        <authorList>
            <consortium name="US DOE Joint Genome Institute (JGI-PGF)"/>
            <person name="Lucas S."/>
            <person name="Copeland A."/>
            <person name="Lapidus A."/>
            <person name="Bruce D."/>
            <person name="Goodwin L."/>
            <person name="Pitluck S."/>
            <person name="Kyrpides N."/>
            <person name="Mavromatis K."/>
            <person name="Pagani I."/>
            <person name="Ivanova N."/>
            <person name="Saunders E."/>
            <person name="Brettin T."/>
            <person name="Detter J.C."/>
            <person name="Han C."/>
            <person name="Tapia R."/>
            <person name="Land M."/>
            <person name="Hauser L."/>
            <person name="Markowitz V."/>
            <person name="Cheng J.-F."/>
            <person name="Hugenholtz P."/>
            <person name="Woyke T."/>
            <person name="Wu D."/>
            <person name="Eisen J.A."/>
        </authorList>
    </citation>
    <scope>NUCLEOTIDE SEQUENCE</scope>
    <source>
        <strain>ATCC 43644</strain>
    </source>
</reference>
<dbReference type="STRING" id="575540.Isop_0372"/>
<keyword evidence="3" id="KW-1185">Reference proteome</keyword>
<dbReference type="GO" id="GO:0043856">
    <property type="term" value="F:anti-sigma factor antagonist activity"/>
    <property type="evidence" value="ECO:0007669"/>
    <property type="project" value="TreeGrafter"/>
</dbReference>
<dbReference type="KEGG" id="ipa:Isop_0372"/>